<evidence type="ECO:0000313" key="4">
    <source>
        <dbReference type="Proteomes" id="UP000003240"/>
    </source>
</evidence>
<proteinExistence type="inferred from homology"/>
<comment type="similarity">
    <text evidence="1">Belongs to the FlgD family.</text>
</comment>
<keyword evidence="3" id="KW-0282">Flagellum</keyword>
<dbReference type="GO" id="GO:0044781">
    <property type="term" value="P:bacterial-type flagellum organization"/>
    <property type="evidence" value="ECO:0007669"/>
    <property type="project" value="UniProtKB-KW"/>
</dbReference>
<comment type="caution">
    <text evidence="3">The sequence shown here is derived from an EMBL/GenBank/DDBJ whole genome shotgun (WGS) entry which is preliminary data.</text>
</comment>
<reference evidence="3 4" key="1">
    <citation type="journal article" date="2011" name="EMBO J.">
        <title>Structural diversity of bacterial flagellar motors.</title>
        <authorList>
            <person name="Chen S."/>
            <person name="Beeby M."/>
            <person name="Murphy G.E."/>
            <person name="Leadbetter J.R."/>
            <person name="Hendrixson D.R."/>
            <person name="Briegel A."/>
            <person name="Li Z."/>
            <person name="Shi J."/>
            <person name="Tocheva E.I."/>
            <person name="Muller A."/>
            <person name="Dobro M.J."/>
            <person name="Jensen G.J."/>
        </authorList>
    </citation>
    <scope>NUCLEOTIDE SEQUENCE [LARGE SCALE GENOMIC DNA]</scope>
    <source>
        <strain evidence="3 4">DSM 6540</strain>
    </source>
</reference>
<sequence>MSNTITNYWLTPTTTEKSSTTGSNSLSDFDSFIQLLATELQYQDPTDPVSSTEYVSQMAQINSLEALQNIYTGISNTAAFDMIGQEVAYQITDASGNVVTYTGTVQSVISYGGNTYLNVDGTAVTLDCVVEVGNISDSGDTTATA</sequence>
<dbReference type="Proteomes" id="UP000003240">
    <property type="component" value="Unassembled WGS sequence"/>
</dbReference>
<dbReference type="RefSeq" id="WP_004573173.1">
    <property type="nucleotide sequence ID" value="NZ_AFGF01000050.1"/>
</dbReference>
<organism evidence="3 4">
    <name type="scientific">Acetonema longum DSM 6540</name>
    <dbReference type="NCBI Taxonomy" id="1009370"/>
    <lineage>
        <taxon>Bacteria</taxon>
        <taxon>Bacillati</taxon>
        <taxon>Bacillota</taxon>
        <taxon>Negativicutes</taxon>
        <taxon>Acetonemataceae</taxon>
        <taxon>Acetonema</taxon>
    </lineage>
</organism>
<keyword evidence="4" id="KW-1185">Reference proteome</keyword>
<dbReference type="EMBL" id="AFGF01000050">
    <property type="protein sequence ID" value="EGO64741.1"/>
    <property type="molecule type" value="Genomic_DNA"/>
</dbReference>
<name>F7NH10_9FIRM</name>
<gene>
    <name evidence="3" type="ORF">ALO_06758</name>
</gene>
<evidence type="ECO:0000256" key="2">
    <source>
        <dbReference type="ARBA" id="ARBA00022795"/>
    </source>
</evidence>
<dbReference type="InterPro" id="IPR005648">
    <property type="entry name" value="FlgD"/>
</dbReference>
<keyword evidence="3" id="KW-0966">Cell projection</keyword>
<protein>
    <submittedName>
        <fullName evidence="3">Flagellar hook capping protein</fullName>
    </submittedName>
</protein>
<keyword evidence="2" id="KW-1005">Bacterial flagellum biogenesis</keyword>
<dbReference type="Pfam" id="PF03963">
    <property type="entry name" value="FlgD"/>
    <property type="match status" value="1"/>
</dbReference>
<dbReference type="STRING" id="1009370.ALO_06758"/>
<evidence type="ECO:0000313" key="3">
    <source>
        <dbReference type="EMBL" id="EGO64741.1"/>
    </source>
</evidence>
<dbReference type="AlphaFoldDB" id="F7NH10"/>
<keyword evidence="3" id="KW-0969">Cilium</keyword>
<dbReference type="OrthoDB" id="280334at2"/>
<accession>F7NH10</accession>
<evidence type="ECO:0000256" key="1">
    <source>
        <dbReference type="ARBA" id="ARBA00010577"/>
    </source>
</evidence>
<dbReference type="eggNOG" id="COG1843">
    <property type="taxonomic scope" value="Bacteria"/>
</dbReference>